<evidence type="ECO:0000313" key="2">
    <source>
        <dbReference type="Proteomes" id="UP000241107"/>
    </source>
</evidence>
<dbReference type="VEuPathDB" id="FungiDB:C7M61_002634"/>
<dbReference type="Proteomes" id="UP000241107">
    <property type="component" value="Unassembled WGS sequence"/>
</dbReference>
<sequence>MRVEAKPHPGVERIFDDIDSYQRNFPRQLSCKYSNYLSLETRQSLDTCENYSERFFKGYIQEFKFYVPACFPAWEESRKQNKDVENGTCPIVLKVHCELEPHVNLVQILTQYFTLCRAVYKKKSWEDYQRDSAKIFKLMFLPFTAYHLSLFSRISLSRISIVLLAISSLDVASRIVSSVTPRIMKLVLLLLGTGREPFQWLV</sequence>
<dbReference type="AlphaFoldDB" id="A0A2P7YRV5"/>
<dbReference type="RefSeq" id="XP_024713927.1">
    <property type="nucleotide sequence ID" value="XM_024858001.1"/>
</dbReference>
<dbReference type="EMBL" id="PYFQ01000005">
    <property type="protein sequence ID" value="PSK38695.1"/>
    <property type="molecule type" value="Genomic_DNA"/>
</dbReference>
<keyword evidence="2" id="KW-1185">Reference proteome</keyword>
<dbReference type="GeneID" id="36566023"/>
<name>A0A2P7YRV5_9ASCO</name>
<gene>
    <name evidence="1" type="ORF">C7M61_002634</name>
</gene>
<comment type="caution">
    <text evidence="1">The sequence shown here is derived from an EMBL/GenBank/DDBJ whole genome shotgun (WGS) entry which is preliminary data.</text>
</comment>
<accession>A0A2P7YRV5</accession>
<proteinExistence type="predicted"/>
<protein>
    <submittedName>
        <fullName evidence="1">Uncharacterized protein</fullName>
    </submittedName>
</protein>
<reference evidence="1 2" key="1">
    <citation type="submission" date="2018-03" db="EMBL/GenBank/DDBJ databases">
        <title>Candida pseudohaemulonii genome assembly and annotation.</title>
        <authorList>
            <person name="Munoz J.F."/>
            <person name="Gade L.G."/>
            <person name="Chow N.A."/>
            <person name="Litvintseva A.P."/>
            <person name="Loparev V.N."/>
            <person name="Cuomo C.A."/>
        </authorList>
    </citation>
    <scope>NUCLEOTIDE SEQUENCE [LARGE SCALE GENOMIC DNA]</scope>
    <source>
        <strain evidence="1 2">B12108</strain>
    </source>
</reference>
<evidence type="ECO:0000313" key="1">
    <source>
        <dbReference type="EMBL" id="PSK38695.1"/>
    </source>
</evidence>
<organism evidence="1 2">
    <name type="scientific">Candidozyma pseudohaemuli</name>
    <dbReference type="NCBI Taxonomy" id="418784"/>
    <lineage>
        <taxon>Eukaryota</taxon>
        <taxon>Fungi</taxon>
        <taxon>Dikarya</taxon>
        <taxon>Ascomycota</taxon>
        <taxon>Saccharomycotina</taxon>
        <taxon>Pichiomycetes</taxon>
        <taxon>Metschnikowiaceae</taxon>
        <taxon>Candidozyma</taxon>
    </lineage>
</organism>